<proteinExistence type="predicted"/>
<comment type="caution">
    <text evidence="2">The sequence shown here is derived from an EMBL/GenBank/DDBJ whole genome shotgun (WGS) entry which is preliminary data.</text>
</comment>
<reference evidence="3" key="1">
    <citation type="submission" date="2017-09" db="EMBL/GenBank/DDBJ databases">
        <authorList>
            <person name="Zhang Y."/>
            <person name="Huang X."/>
            <person name="Liu J."/>
            <person name="Lu L."/>
            <person name="Peng K."/>
        </authorList>
    </citation>
    <scope>NUCLEOTIDE SEQUENCE [LARGE SCALE GENOMIC DNA]</scope>
    <source>
        <strain evidence="3">S-XJ-1</strain>
    </source>
</reference>
<feature type="compositionally biased region" description="Low complexity" evidence="1">
    <location>
        <begin position="46"/>
        <end position="55"/>
    </location>
</feature>
<sequence length="267" mass="27324">MRSTVFSFPRSSGPRRAGRRVLAASAAVGLTLGLASCTIGESGDDAAPAETTPATSEMRQEQPTGAPGAPEAGVDQLVLNAQDAPELGLAPVSAEEIAGGVGALEDIAAGVRVDPERCADFSQDAFLAQAEPGAIAIQAGQSENTAYAVSVTTVTAGLNDRDRLIVDCPTMTVTIPLEGTEVTTRAENQLLPLEAPEGVEHFAAITQNNAMDMMGQELLTGNVLITGVVRGIGVSVTVANAAGPVSDAERDTAVDAFAKQVEKIRNA</sequence>
<dbReference type="AlphaFoldDB" id="A0A2A2WMN3"/>
<feature type="region of interest" description="Disordered" evidence="1">
    <location>
        <begin position="40"/>
        <end position="72"/>
    </location>
</feature>
<evidence type="ECO:0000256" key="1">
    <source>
        <dbReference type="SAM" id="MobiDB-lite"/>
    </source>
</evidence>
<evidence type="ECO:0000313" key="3">
    <source>
        <dbReference type="Proteomes" id="UP000218810"/>
    </source>
</evidence>
<keyword evidence="3" id="KW-1185">Reference proteome</keyword>
<organism evidence="2 3">
    <name type="scientific">Dietzia natronolimnaea</name>
    <dbReference type="NCBI Taxonomy" id="161920"/>
    <lineage>
        <taxon>Bacteria</taxon>
        <taxon>Bacillati</taxon>
        <taxon>Actinomycetota</taxon>
        <taxon>Actinomycetes</taxon>
        <taxon>Mycobacteriales</taxon>
        <taxon>Dietziaceae</taxon>
        <taxon>Dietzia</taxon>
    </lineage>
</organism>
<dbReference type="EMBL" id="NTGA01000023">
    <property type="protein sequence ID" value="PAY22479.1"/>
    <property type="molecule type" value="Genomic_DNA"/>
</dbReference>
<protein>
    <recommendedName>
        <fullName evidence="4">DUF5642 domain-containing protein</fullName>
    </recommendedName>
</protein>
<evidence type="ECO:0008006" key="4">
    <source>
        <dbReference type="Google" id="ProtNLM"/>
    </source>
</evidence>
<name>A0A2A2WMN3_9ACTN</name>
<dbReference type="OrthoDB" id="4773668at2"/>
<accession>A0A2A2WMN3</accession>
<dbReference type="RefSeq" id="WP_095718837.1">
    <property type="nucleotide sequence ID" value="NZ_NTGA01000023.1"/>
</dbReference>
<gene>
    <name evidence="2" type="ORF">CEY15_13145</name>
</gene>
<evidence type="ECO:0000313" key="2">
    <source>
        <dbReference type="EMBL" id="PAY22479.1"/>
    </source>
</evidence>
<dbReference type="Proteomes" id="UP000218810">
    <property type="component" value="Unassembled WGS sequence"/>
</dbReference>